<feature type="domain" description="Carrier" evidence="6">
    <location>
        <begin position="2120"/>
        <end position="2195"/>
    </location>
</feature>
<dbReference type="Gene3D" id="1.10.1200.10">
    <property type="entry name" value="ACP-like"/>
    <property type="match status" value="1"/>
</dbReference>
<dbReference type="Gene3D" id="3.30.300.30">
    <property type="match status" value="2"/>
</dbReference>
<sequence>MPPSGTTVTTTGSAPGRAAPRPSAVVDGGAPAVPPRPVLDLIAAHAEATPDRTAVVDASRPGVRLTYGELADAVARKAERLREQGAGPGRLVAVRRPRGIEAVTAILATLRAGAAYLPLDVNAPAARTAAILADVCAAGADGLPDPRDTPPGEPAEPPVARPGETVLPGRPVPPGTAYVMYTSGSTGTPNGVPVGRAALDHFATVAARAYGIGADDRVLQFAPLHFDASVEEIFVTLCAGGTLVLRGEDMLDVPALAAGCAAHGITVLDLPTAYWRQLTEVLADGTAALPASVRTVLIGGEAALPEHVTRWCRAVGDGVRLLNTYGPTETTVVATVADLTGHPGGPVPIGRPLPGIRAAVIEGELWLQGPQLSDGYLGRPALTAERFTTLDGAPAYRTGDLAGLAADGQLLHRGRRDDEVKISGHRIDPAAVEAVLSEHPAVREAAVVAPLLPDGDRALVAFVVPSARAARVPAPTATPAPLPADLADDLRAHLADRLPSQAVPGTLHGIAALPRTSTGKTDRALLRQVRVNAAPPAPAPSTDELAPADVDLDSDEERVPLSYAQRRLWFLNRLEGPSDTYSVPVVIRFDRVPDPVALEAAVRDVVARHESLRTTLPAGPDGEPYQRIAPPDAPVDFHVVACGRDGAARDARVEEFTAAPFDITRDLPLRVRLFTGAGAETDTGTGTDGPGSVLVLLMHHVATDGWSLRPLLRDLVDAYTARTAGQAPTWEPLPVQYADYTLWQHDMLGDPQDPASVLARRLGFWRAALEGLPDVTDLPADRPRPAEPTFRGATLGARLDAGTHARLLQVCAAQGASLFMAVHTALATALAAAGCGEDVAVGTPVAGRSDEALDDVVGFFVNTLVLRTDLSGAPSFTDLLARVRDTDLAAYAHDDLPFDLLVEHLNPERSLAHHPFFQVMLTVQTASGGEDGVRLGAAEGEVLPAGTETAKFDLSASCVEVRDAHGAAQGVEVWLQYASDLFEEPTARLLLDLLVRALTALADDPSGPAAAPLSEDEARGLRGRRERLAEAAASRGRDTLAAASGGTDCRTPGEEILCGLFADVLGREHVGPQDNFFRIGGHSLLGIRLVHRVRTVLGASLTVRDLFLAPTPRALARRVDGDSGTRLPSLTARAARPAVLPLSHAQRRLWFIDQLQGPGPGYTIPLVLRLDRPLDPAVLGLALDDLTRRHETLRTTYADTDGRPAQRVHAHLVPDFAHHRTTIEELGDLVHRDTRHTFDLAAEPPLRSRLYTDEHGTQTLVLVVHHIAADGWSLDRLLDDLATACEARAAGREPGWEPLPVQYADYALWQHDVLGDGADPGSLLARETAHWREVLDGAPDVLQLPTDRPRPAEPSGRGAVLPLALDADTHRALARVAARHDATLFMTLHALFAVTLSRLGAGHDLPVGTVTAGRADPQLDGLVGFFVNTLVLRTDVSGGPRFSELLERVRTTDLAAYAHDTLPFDLLVEHLNPERTTAHHPLTQVLLQLHPAPAGTAGGPRPLDGTPVPFATEFTKFDLTLALHDRRDEDGRPAGLDGVLEYATDLFDAATAQVVTEVFTHLAAQVAADPERRVDELDALTPARRRALVDAYNDTAVPGLPERCAHELFEERVRRTPDAPAVVFGDTELTYAELNRRANRLAHRLLAAGVREGAPDGDAAVGVLMDRTEHLVVATLAVLKAGAAYVPVDPKLPPARVRMIMTETGAHVLLTDAVLADGDAVRAEAAAGTTVLVAERPAPHEPEVPDTDPGLPVPVESLMYVMFTSGSTGRPKGVGVTHRNVVQLGLDRCWDADHHRRMLVHSAYGFDASTYELWVPLLHGGCLVVAPGDGADVAELARTVERHEVTAAYFTMGLFHIMADEGLDTLARLREVWTGGDVASPVALQRVLTHCPDTVVVHSYGPTEATFASHHQRFATTGGDRELPGVFLGRAMDNTRVYVLDERLRPVPPGATGEMYLAGSHLARGYLRRSALTAERFVADPFDPDGGGRMYRTGDLVSWTADGELRFLGRADGQVKLRGFRIEPGEIEAAFAAHPAVGQAAVLVREDRPGDKRLVAYVVAQQGAALDESELRTAVARALPAHMVPSAVLVLDRLPLTVNGKLDRAALPAPLRIAAADGRAARNAREEVLCGLFAEVLGIDRVGIDDNFFDLGGHSLLGVRLMSRARAVLGVELTVRDLFRAPTVAGLLDDGAGDDSLGVLLPLREAKTGTPLRPLFCVHPGSGMGWPYAGLARHLSGGRPLYALQTRALSRPDYRAVSIEEMAADYLEHVRRVQPEGPYSFLGWSFGGYVAHAMATRLQDAGERVEVLALMDVYPMPPEDVGRPLTDREILQILVGVDEDAADEDLRFDPAETARLLQERDPVLAGFSHAEVTRLVGTSVNHAELMRHHRLRRFDGDLLFFTADRHRDTTSFTADQWAPYIGGPIENHRVDSAHLRMAEPESLEHIGRVLDERLSRTSSTVAHTQQRN</sequence>
<dbReference type="SUPFAM" id="SSF56801">
    <property type="entry name" value="Acetyl-CoA synthetase-like"/>
    <property type="match status" value="2"/>
</dbReference>
<dbReference type="PROSITE" id="PS00455">
    <property type="entry name" value="AMP_BINDING"/>
    <property type="match status" value="1"/>
</dbReference>
<dbReference type="Pfam" id="PF00975">
    <property type="entry name" value="Thioesterase"/>
    <property type="match status" value="1"/>
</dbReference>
<feature type="region of interest" description="Disordered" evidence="5">
    <location>
        <begin position="1"/>
        <end position="32"/>
    </location>
</feature>
<dbReference type="Gene3D" id="3.40.50.1820">
    <property type="entry name" value="alpha/beta hydrolase"/>
    <property type="match status" value="1"/>
</dbReference>
<dbReference type="NCBIfam" id="TIGR01733">
    <property type="entry name" value="AA-adenyl-dom"/>
    <property type="match status" value="2"/>
</dbReference>
<comment type="caution">
    <text evidence="7">The sequence shown here is derived from an EMBL/GenBank/DDBJ whole genome shotgun (WGS) entry which is preliminary data.</text>
</comment>
<dbReference type="Gene3D" id="3.30.559.30">
    <property type="entry name" value="Nonribosomal peptide synthetase, condensation domain"/>
    <property type="match status" value="2"/>
</dbReference>
<dbReference type="Pfam" id="PF00550">
    <property type="entry name" value="PP-binding"/>
    <property type="match status" value="2"/>
</dbReference>
<dbReference type="PANTHER" id="PTHR45527">
    <property type="entry name" value="NONRIBOSOMAL PEPTIDE SYNTHETASE"/>
    <property type="match status" value="1"/>
</dbReference>
<dbReference type="InterPro" id="IPR001242">
    <property type="entry name" value="Condensation_dom"/>
</dbReference>
<reference evidence="7 8" key="1">
    <citation type="submission" date="2019-04" db="EMBL/GenBank/DDBJ databases">
        <title>Streptomyces lasaliensis sp.nov., an Actinomycete isolated from soil which produces the polyether antibiotic lasalocid.</title>
        <authorList>
            <person name="Erwin G."/>
            <person name="Haber C."/>
        </authorList>
    </citation>
    <scope>NUCLEOTIDE SEQUENCE [LARGE SCALE GENOMIC DNA]</scope>
    <source>
        <strain evidence="7 8">DSM 40089</strain>
    </source>
</reference>
<feature type="region of interest" description="Disordered" evidence="5">
    <location>
        <begin position="142"/>
        <end position="171"/>
    </location>
</feature>
<accession>A0A4U5WV41</accession>
<dbReference type="CDD" id="cd05930">
    <property type="entry name" value="A_NRPS"/>
    <property type="match status" value="1"/>
</dbReference>
<feature type="compositionally biased region" description="Pro residues" evidence="5">
    <location>
        <begin position="151"/>
        <end position="160"/>
    </location>
</feature>
<dbReference type="GO" id="GO:0017000">
    <property type="term" value="P:antibiotic biosynthetic process"/>
    <property type="evidence" value="ECO:0007669"/>
    <property type="project" value="UniProtKB-ARBA"/>
</dbReference>
<dbReference type="Pfam" id="PF00501">
    <property type="entry name" value="AMP-binding"/>
    <property type="match status" value="2"/>
</dbReference>
<dbReference type="Proteomes" id="UP000308632">
    <property type="component" value="Unassembled WGS sequence"/>
</dbReference>
<dbReference type="Gene3D" id="3.30.559.10">
    <property type="entry name" value="Chloramphenicol acetyltransferase-like domain"/>
    <property type="match status" value="2"/>
</dbReference>
<evidence type="ECO:0000259" key="6">
    <source>
        <dbReference type="PROSITE" id="PS50075"/>
    </source>
</evidence>
<proteinExistence type="inferred from homology"/>
<dbReference type="InterPro" id="IPR010071">
    <property type="entry name" value="AA_adenyl_dom"/>
</dbReference>
<keyword evidence="4" id="KW-0597">Phosphoprotein</keyword>
<dbReference type="GO" id="GO:0005829">
    <property type="term" value="C:cytosol"/>
    <property type="evidence" value="ECO:0007669"/>
    <property type="project" value="TreeGrafter"/>
</dbReference>
<dbReference type="EMBL" id="SZPR01000026">
    <property type="protein sequence ID" value="TKT06090.1"/>
    <property type="molecule type" value="Genomic_DNA"/>
</dbReference>
<dbReference type="PANTHER" id="PTHR45527:SF1">
    <property type="entry name" value="FATTY ACID SYNTHASE"/>
    <property type="match status" value="1"/>
</dbReference>
<dbReference type="Pfam" id="PF00668">
    <property type="entry name" value="Condensation"/>
    <property type="match status" value="2"/>
</dbReference>
<dbReference type="GO" id="GO:0031177">
    <property type="term" value="F:phosphopantetheine binding"/>
    <property type="evidence" value="ECO:0007669"/>
    <property type="project" value="InterPro"/>
</dbReference>
<dbReference type="FunFam" id="1.10.1200.10:FF:000005">
    <property type="entry name" value="Nonribosomal peptide synthetase 1"/>
    <property type="match status" value="1"/>
</dbReference>
<dbReference type="GO" id="GO:0043041">
    <property type="term" value="P:amino acid activation for nonribosomal peptide biosynthetic process"/>
    <property type="evidence" value="ECO:0007669"/>
    <property type="project" value="TreeGrafter"/>
</dbReference>
<dbReference type="SMART" id="SM00824">
    <property type="entry name" value="PKS_TE"/>
    <property type="match status" value="1"/>
</dbReference>
<keyword evidence="3" id="KW-0596">Phosphopantetheine</keyword>
<comment type="cofactor">
    <cofactor evidence="1">
        <name>pantetheine 4'-phosphate</name>
        <dbReference type="ChEBI" id="CHEBI:47942"/>
    </cofactor>
</comment>
<dbReference type="InterPro" id="IPR006162">
    <property type="entry name" value="Ppantetheine_attach_site"/>
</dbReference>
<dbReference type="CDD" id="cd19540">
    <property type="entry name" value="LCL_NRPS-like"/>
    <property type="match status" value="2"/>
</dbReference>
<dbReference type="InterPro" id="IPR020806">
    <property type="entry name" value="PKS_PP-bd"/>
</dbReference>
<dbReference type="PROSITE" id="PS50075">
    <property type="entry name" value="CARRIER"/>
    <property type="match status" value="2"/>
</dbReference>
<dbReference type="FunFam" id="2.30.38.10:FF:000001">
    <property type="entry name" value="Non-ribosomal peptide synthetase PvdI"/>
    <property type="match status" value="1"/>
</dbReference>
<dbReference type="InterPro" id="IPR025110">
    <property type="entry name" value="AMP-bd_C"/>
</dbReference>
<dbReference type="SMART" id="SM00823">
    <property type="entry name" value="PKS_PP"/>
    <property type="match status" value="2"/>
</dbReference>
<evidence type="ECO:0000256" key="4">
    <source>
        <dbReference type="ARBA" id="ARBA00022553"/>
    </source>
</evidence>
<dbReference type="InterPro" id="IPR045851">
    <property type="entry name" value="AMP-bd_C_sf"/>
</dbReference>
<dbReference type="RefSeq" id="WP_137303414.1">
    <property type="nucleotide sequence ID" value="NZ_BMVD01000017.1"/>
</dbReference>
<dbReference type="GO" id="GO:0044550">
    <property type="term" value="P:secondary metabolite biosynthetic process"/>
    <property type="evidence" value="ECO:0007669"/>
    <property type="project" value="TreeGrafter"/>
</dbReference>
<dbReference type="Pfam" id="PF13193">
    <property type="entry name" value="AMP-binding_C"/>
    <property type="match status" value="2"/>
</dbReference>
<dbReference type="Gene3D" id="2.30.38.10">
    <property type="entry name" value="Luciferase, Domain 3"/>
    <property type="match status" value="1"/>
</dbReference>
<evidence type="ECO:0000313" key="7">
    <source>
        <dbReference type="EMBL" id="TKT06090.1"/>
    </source>
</evidence>
<dbReference type="SUPFAM" id="SSF53474">
    <property type="entry name" value="alpha/beta-Hydrolases"/>
    <property type="match status" value="1"/>
</dbReference>
<dbReference type="InterPro" id="IPR009081">
    <property type="entry name" value="PP-bd_ACP"/>
</dbReference>
<dbReference type="GO" id="GO:0003824">
    <property type="term" value="F:catalytic activity"/>
    <property type="evidence" value="ECO:0007669"/>
    <property type="project" value="InterPro"/>
</dbReference>
<dbReference type="InterPro" id="IPR023213">
    <property type="entry name" value="CAT-like_dom_sf"/>
</dbReference>
<evidence type="ECO:0000256" key="1">
    <source>
        <dbReference type="ARBA" id="ARBA00001957"/>
    </source>
</evidence>
<dbReference type="InterPro" id="IPR001031">
    <property type="entry name" value="Thioesterase"/>
</dbReference>
<evidence type="ECO:0000313" key="8">
    <source>
        <dbReference type="Proteomes" id="UP000308632"/>
    </source>
</evidence>
<dbReference type="InterPro" id="IPR020845">
    <property type="entry name" value="AMP-binding_CS"/>
</dbReference>
<dbReference type="GO" id="GO:0008610">
    <property type="term" value="P:lipid biosynthetic process"/>
    <property type="evidence" value="ECO:0007669"/>
    <property type="project" value="UniProtKB-ARBA"/>
</dbReference>
<protein>
    <submittedName>
        <fullName evidence="7">Amino acid adenylation domain-containing protein</fullName>
    </submittedName>
</protein>
<dbReference type="SUPFAM" id="SSF52777">
    <property type="entry name" value="CoA-dependent acyltransferases"/>
    <property type="match status" value="4"/>
</dbReference>
<comment type="similarity">
    <text evidence="2">Belongs to the ATP-dependent AMP-binding enzyme family.</text>
</comment>
<gene>
    <name evidence="7" type="ORF">E4U92_29075</name>
</gene>
<feature type="domain" description="Carrier" evidence="6">
    <location>
        <begin position="1048"/>
        <end position="1123"/>
    </location>
</feature>
<dbReference type="SUPFAM" id="SSF47336">
    <property type="entry name" value="ACP-like"/>
    <property type="match status" value="2"/>
</dbReference>
<dbReference type="PROSITE" id="PS00012">
    <property type="entry name" value="PHOSPHOPANTETHEINE"/>
    <property type="match status" value="1"/>
</dbReference>
<dbReference type="InterPro" id="IPR029058">
    <property type="entry name" value="AB_hydrolase_fold"/>
</dbReference>
<dbReference type="InterPro" id="IPR000873">
    <property type="entry name" value="AMP-dep_synth/lig_dom"/>
</dbReference>
<feature type="compositionally biased region" description="Low complexity" evidence="5">
    <location>
        <begin position="1"/>
        <end position="26"/>
    </location>
</feature>
<dbReference type="InterPro" id="IPR042099">
    <property type="entry name" value="ANL_N_sf"/>
</dbReference>
<dbReference type="CDD" id="cd12117">
    <property type="entry name" value="A_NRPS_Srf_like"/>
    <property type="match status" value="1"/>
</dbReference>
<evidence type="ECO:0000256" key="3">
    <source>
        <dbReference type="ARBA" id="ARBA00022450"/>
    </source>
</evidence>
<dbReference type="InterPro" id="IPR036736">
    <property type="entry name" value="ACP-like_sf"/>
</dbReference>
<dbReference type="FunFam" id="3.30.300.30:FF:000010">
    <property type="entry name" value="Enterobactin synthetase component F"/>
    <property type="match status" value="1"/>
</dbReference>
<dbReference type="Gene3D" id="3.40.50.12780">
    <property type="entry name" value="N-terminal domain of ligase-like"/>
    <property type="match status" value="1"/>
</dbReference>
<evidence type="ECO:0000256" key="5">
    <source>
        <dbReference type="SAM" id="MobiDB-lite"/>
    </source>
</evidence>
<name>A0A4U5WV41_STRGB</name>
<dbReference type="InterPro" id="IPR020802">
    <property type="entry name" value="TesA-like"/>
</dbReference>
<dbReference type="FunFam" id="3.40.50.980:FF:000001">
    <property type="entry name" value="Non-ribosomal peptide synthetase"/>
    <property type="match status" value="1"/>
</dbReference>
<organism evidence="7 8">
    <name type="scientific">Streptomyces galbus</name>
    <dbReference type="NCBI Taxonomy" id="33898"/>
    <lineage>
        <taxon>Bacteria</taxon>
        <taxon>Bacillati</taxon>
        <taxon>Actinomycetota</taxon>
        <taxon>Actinomycetes</taxon>
        <taxon>Kitasatosporales</taxon>
        <taxon>Streptomycetaceae</taxon>
        <taxon>Streptomyces</taxon>
    </lineage>
</organism>
<dbReference type="Gene3D" id="3.40.50.980">
    <property type="match status" value="2"/>
</dbReference>
<evidence type="ECO:0000256" key="2">
    <source>
        <dbReference type="ARBA" id="ARBA00006432"/>
    </source>
</evidence>